<dbReference type="EMBL" id="JAOSLA010000003">
    <property type="protein sequence ID" value="MCU7237201.1"/>
    <property type="molecule type" value="Genomic_DNA"/>
</dbReference>
<comment type="caution">
    <text evidence="1">The sequence shown here is derived from an EMBL/GenBank/DDBJ whole genome shotgun (WGS) entry which is preliminary data.</text>
</comment>
<reference evidence="1" key="3">
    <citation type="journal article" date="2023" name="mSystems">
        <title>Charting the Lipopeptidome of Nonpathogenic Pseudomonas.</title>
        <authorList>
            <person name="Cesa-Luna C."/>
            <person name="Geudens N."/>
            <person name="Girard L."/>
            <person name="De Roo V."/>
            <person name="Maklad H.R."/>
            <person name="Martins J.C."/>
            <person name="Hofte M."/>
            <person name="De Mot R."/>
        </authorList>
    </citation>
    <scope>NUCLEOTIDE SEQUENCE</scope>
    <source>
        <strain evidence="1">COR51</strain>
    </source>
</reference>
<gene>
    <name evidence="1" type="ORF">OC929_03990</name>
</gene>
<sequence length="44" mass="4763">MYFSTSGARLCADGPSNRRGGCLRHPPTCRCIDMATHLQLASLP</sequence>
<accession>A0ABT2V681</accession>
<evidence type="ECO:0000313" key="2">
    <source>
        <dbReference type="Proteomes" id="UP001139994"/>
    </source>
</evidence>
<reference evidence="1" key="1">
    <citation type="journal article" date="2022" name="Microbiol. Spectr.">
        <title>An Nuclear Magnetic Resonance Fingerprint Matching Approach for the Identification and Structural Re-Evaluation of Pseudomonas Lipopeptides.</title>
        <authorList>
            <person name="De Roo V."/>
            <person name="Verleysen Y."/>
            <person name="Kovacs B."/>
            <person name="De Vleeschouwer M."/>
            <person name="Muangkaew P."/>
            <person name="Girard L."/>
            <person name="Hofte M."/>
            <person name="De Mot R."/>
            <person name="Madder A."/>
            <person name="Geudens N."/>
            <person name="Martins J.C."/>
        </authorList>
    </citation>
    <scope>NUCLEOTIDE SEQUENCE</scope>
    <source>
        <strain evidence="1">COR51</strain>
    </source>
</reference>
<dbReference type="RefSeq" id="WP_256205979.1">
    <property type="nucleotide sequence ID" value="NZ_JAOSLA010000003.1"/>
</dbReference>
<keyword evidence="2" id="KW-1185">Reference proteome</keyword>
<organism evidence="1 2">
    <name type="scientific">Pseudomonas peradeniyensis</name>
    <dbReference type="NCBI Taxonomy" id="2745488"/>
    <lineage>
        <taxon>Bacteria</taxon>
        <taxon>Pseudomonadati</taxon>
        <taxon>Pseudomonadota</taxon>
        <taxon>Gammaproteobacteria</taxon>
        <taxon>Pseudomonadales</taxon>
        <taxon>Pseudomonadaceae</taxon>
        <taxon>Pseudomonas</taxon>
    </lineage>
</organism>
<name>A0ABT2V681_9PSED</name>
<evidence type="ECO:0000313" key="1">
    <source>
        <dbReference type="EMBL" id="MCU7237201.1"/>
    </source>
</evidence>
<dbReference type="Proteomes" id="UP001139994">
    <property type="component" value="Unassembled WGS sequence"/>
</dbReference>
<reference evidence="1" key="2">
    <citation type="submission" date="2022-09" db="EMBL/GenBank/DDBJ databases">
        <authorList>
            <person name="Cesa-Luna C."/>
            <person name="Girard L."/>
            <person name="Lood C."/>
            <person name="Hofte M."/>
            <person name="De Mot R."/>
        </authorList>
    </citation>
    <scope>NUCLEOTIDE SEQUENCE</scope>
    <source>
        <strain evidence="1">COR51</strain>
    </source>
</reference>
<proteinExistence type="predicted"/>
<protein>
    <submittedName>
        <fullName evidence="1">Uncharacterized protein</fullName>
    </submittedName>
</protein>